<name>A0A8H7PEA6_MORIS</name>
<organism evidence="1 2">
    <name type="scientific">Mortierella isabellina</name>
    <name type="common">Filamentous fungus</name>
    <name type="synonym">Umbelopsis isabellina</name>
    <dbReference type="NCBI Taxonomy" id="91625"/>
    <lineage>
        <taxon>Eukaryota</taxon>
        <taxon>Fungi</taxon>
        <taxon>Fungi incertae sedis</taxon>
        <taxon>Mucoromycota</taxon>
        <taxon>Mucoromycotina</taxon>
        <taxon>Umbelopsidomycetes</taxon>
        <taxon>Umbelopsidales</taxon>
        <taxon>Umbelopsidaceae</taxon>
        <taxon>Umbelopsis</taxon>
    </lineage>
</organism>
<accession>A0A8H7PEA6</accession>
<evidence type="ECO:0000313" key="1">
    <source>
        <dbReference type="EMBL" id="KAG2172362.1"/>
    </source>
</evidence>
<comment type="caution">
    <text evidence="1">The sequence shown here is derived from an EMBL/GenBank/DDBJ whole genome shotgun (WGS) entry which is preliminary data.</text>
</comment>
<keyword evidence="2" id="KW-1185">Reference proteome</keyword>
<protein>
    <submittedName>
        <fullName evidence="1">Uncharacterized protein</fullName>
    </submittedName>
</protein>
<dbReference type="EMBL" id="JAEPQZ010000017">
    <property type="protein sequence ID" value="KAG2172362.1"/>
    <property type="molecule type" value="Genomic_DNA"/>
</dbReference>
<proteinExistence type="predicted"/>
<sequence length="195" mass="21485">MAFDGAEADKANYEKFKSDADNCGGCENVFKSLTLVYYHCKGVDQMLSIAIVKPNIATIILDELNTVEAVDIVALVSYMFPESVLLEDWNINVDNRQPGVFMARVAQIKICERYGSLGAAGFRVPAGGRCRRVLRRKASAVRPDANTLATPQKESAITLGYVEAKPEDSMSNPELGYVDLVHLGTFRRKPHAQEV</sequence>
<dbReference type="AlphaFoldDB" id="A0A8H7PEA6"/>
<gene>
    <name evidence="1" type="ORF">INT43_004904</name>
</gene>
<dbReference type="Proteomes" id="UP000654370">
    <property type="component" value="Unassembled WGS sequence"/>
</dbReference>
<evidence type="ECO:0000313" key="2">
    <source>
        <dbReference type="Proteomes" id="UP000654370"/>
    </source>
</evidence>
<reference evidence="1" key="1">
    <citation type="submission" date="2020-12" db="EMBL/GenBank/DDBJ databases">
        <title>Metabolic potential, ecology and presence of endohyphal bacteria is reflected in genomic diversity of Mucoromycotina.</title>
        <authorList>
            <person name="Muszewska A."/>
            <person name="Okrasinska A."/>
            <person name="Steczkiewicz K."/>
            <person name="Drgas O."/>
            <person name="Orlowska M."/>
            <person name="Perlinska-Lenart U."/>
            <person name="Aleksandrzak-Piekarczyk T."/>
            <person name="Szatraj K."/>
            <person name="Zielenkiewicz U."/>
            <person name="Pilsyk S."/>
            <person name="Malc E."/>
            <person name="Mieczkowski P."/>
            <person name="Kruszewska J.S."/>
            <person name="Biernat P."/>
            <person name="Pawlowska J."/>
        </authorList>
    </citation>
    <scope>NUCLEOTIDE SEQUENCE</scope>
    <source>
        <strain evidence="1">WA0000067209</strain>
    </source>
</reference>
<dbReference type="OrthoDB" id="2279863at2759"/>